<dbReference type="EMBL" id="BJXR01000035">
    <property type="protein sequence ID" value="GEN09719.1"/>
    <property type="molecule type" value="Genomic_DNA"/>
</dbReference>
<dbReference type="PANTHER" id="PTHR34677">
    <property type="match status" value="1"/>
</dbReference>
<feature type="domain" description="Bacterial Ig-like" evidence="4">
    <location>
        <begin position="1614"/>
        <end position="1680"/>
    </location>
</feature>
<comment type="caution">
    <text evidence="5">The sequence shown here is derived from an EMBL/GenBank/DDBJ whole genome shotgun (WGS) entry which is preliminary data.</text>
</comment>
<accession>A0A511T6C5</accession>
<dbReference type="EMBL" id="FOIB01000009">
    <property type="protein sequence ID" value="SEU33777.1"/>
    <property type="molecule type" value="Genomic_DNA"/>
</dbReference>
<feature type="domain" description="Bacterial Ig-like" evidence="4">
    <location>
        <begin position="1705"/>
        <end position="1772"/>
    </location>
</feature>
<dbReference type="OrthoDB" id="5495046at2"/>
<name>A0A511T6C5_MYXFU</name>
<organism evidence="5 8">
    <name type="scientific">Myxococcus fulvus</name>
    <dbReference type="NCBI Taxonomy" id="33"/>
    <lineage>
        <taxon>Bacteria</taxon>
        <taxon>Pseudomonadati</taxon>
        <taxon>Myxococcota</taxon>
        <taxon>Myxococcia</taxon>
        <taxon>Myxococcales</taxon>
        <taxon>Cystobacterineae</taxon>
        <taxon>Myxococcaceae</taxon>
        <taxon>Myxococcus</taxon>
    </lineage>
</organism>
<proteinExistence type="predicted"/>
<feature type="domain" description="Bacterial Ig-like" evidence="4">
    <location>
        <begin position="608"/>
        <end position="674"/>
    </location>
</feature>
<feature type="domain" description="Bacterial Ig-like" evidence="4">
    <location>
        <begin position="881"/>
        <end position="949"/>
    </location>
</feature>
<evidence type="ECO:0000256" key="2">
    <source>
        <dbReference type="SAM" id="SignalP"/>
    </source>
</evidence>
<evidence type="ECO:0000256" key="1">
    <source>
        <dbReference type="SAM" id="MobiDB-lite"/>
    </source>
</evidence>
<feature type="domain" description="Bacterial Ig-like" evidence="4">
    <location>
        <begin position="2159"/>
        <end position="2235"/>
    </location>
</feature>
<feature type="domain" description="Bacterial Ig-like" evidence="4">
    <location>
        <begin position="2256"/>
        <end position="2327"/>
    </location>
</feature>
<feature type="domain" description="Bacterial Ig-like" evidence="4">
    <location>
        <begin position="2069"/>
        <end position="2140"/>
    </location>
</feature>
<feature type="domain" description="Bacterial Ig-like" evidence="4">
    <location>
        <begin position="1432"/>
        <end position="1499"/>
    </location>
</feature>
<feature type="domain" description="Bacterial Ig-like" evidence="4">
    <location>
        <begin position="517"/>
        <end position="583"/>
    </location>
</feature>
<dbReference type="Gene3D" id="2.60.40.10">
    <property type="entry name" value="Immunoglobulins"/>
    <property type="match status" value="23"/>
</dbReference>
<feature type="domain" description="Bacterial Ig-like" evidence="4">
    <location>
        <begin position="1063"/>
        <end position="1132"/>
    </location>
</feature>
<evidence type="ECO:0000313" key="7">
    <source>
        <dbReference type="Proteomes" id="UP000183760"/>
    </source>
</evidence>
<feature type="domain" description="Bacterial Ig-like" evidence="4">
    <location>
        <begin position="1886"/>
        <end position="1954"/>
    </location>
</feature>
<gene>
    <name evidence="5" type="ORF">MFU01_47560</name>
    <name evidence="6" type="ORF">SAMN05443572_109370</name>
</gene>
<evidence type="ECO:0000259" key="4">
    <source>
        <dbReference type="Pfam" id="PF19077"/>
    </source>
</evidence>
<feature type="chain" id="PRO_5022672932" evidence="2">
    <location>
        <begin position="24"/>
        <end position="2641"/>
    </location>
</feature>
<dbReference type="Pfam" id="PF19077">
    <property type="entry name" value="Big_13"/>
    <property type="match status" value="21"/>
</dbReference>
<feature type="domain" description="Bacterial Ig-like" evidence="4">
    <location>
        <begin position="788"/>
        <end position="857"/>
    </location>
</feature>
<dbReference type="RefSeq" id="WP_143097352.1">
    <property type="nucleotide sequence ID" value="NZ_BJXR01000035.1"/>
</dbReference>
<feature type="domain" description="Bacterial Ig" evidence="3">
    <location>
        <begin position="2444"/>
        <end position="2504"/>
    </location>
</feature>
<dbReference type="PANTHER" id="PTHR34677:SF3">
    <property type="entry name" value="BACTERIAL IG-LIKE DOMAIN-CONTAINING PROTEIN"/>
    <property type="match status" value="1"/>
</dbReference>
<feature type="domain" description="Bacterial Ig-like" evidence="4">
    <location>
        <begin position="2349"/>
        <end position="2421"/>
    </location>
</feature>
<evidence type="ECO:0000313" key="6">
    <source>
        <dbReference type="EMBL" id="SEU33777.1"/>
    </source>
</evidence>
<dbReference type="InterPro" id="IPR041498">
    <property type="entry name" value="Big_6"/>
</dbReference>
<dbReference type="Proteomes" id="UP000183760">
    <property type="component" value="Unassembled WGS sequence"/>
</dbReference>
<feature type="domain" description="Bacterial Ig-like" evidence="4">
    <location>
        <begin position="698"/>
        <end position="764"/>
    </location>
</feature>
<dbReference type="InterPro" id="IPR013783">
    <property type="entry name" value="Ig-like_fold"/>
</dbReference>
<feature type="domain" description="Bacterial Ig-like" evidence="4">
    <location>
        <begin position="1795"/>
        <end position="1863"/>
    </location>
</feature>
<reference evidence="6 7" key="1">
    <citation type="submission" date="2016-10" db="EMBL/GenBank/DDBJ databases">
        <authorList>
            <person name="Varghese N."/>
            <person name="Submissions S."/>
        </authorList>
    </citation>
    <scope>NUCLEOTIDE SEQUENCE [LARGE SCALE GENOMIC DNA]</scope>
    <source>
        <strain evidence="6 7">DSM 16525</strain>
    </source>
</reference>
<dbReference type="Gene3D" id="3.30.420.430">
    <property type="match status" value="1"/>
</dbReference>
<dbReference type="InterPro" id="IPR044016">
    <property type="entry name" value="Big_13"/>
</dbReference>
<reference evidence="5 8" key="2">
    <citation type="submission" date="2019-07" db="EMBL/GenBank/DDBJ databases">
        <title>Whole genome shotgun sequence of Myxococcus fulvus NBRC 100333.</title>
        <authorList>
            <person name="Hosoyama A."/>
            <person name="Uohara A."/>
            <person name="Ohji S."/>
            <person name="Ichikawa N."/>
        </authorList>
    </citation>
    <scope>NUCLEOTIDE SEQUENCE [LARGE SCALE GENOMIC DNA]</scope>
    <source>
        <strain evidence="5 8">NBRC 100333</strain>
    </source>
</reference>
<feature type="domain" description="Bacterial Ig-like" evidence="4">
    <location>
        <begin position="1523"/>
        <end position="1590"/>
    </location>
</feature>
<dbReference type="STRING" id="1334629.MFUL124B02_17240"/>
<feature type="domain" description="Bacterial Ig-like" evidence="4">
    <location>
        <begin position="1340"/>
        <end position="1407"/>
    </location>
</feature>
<feature type="domain" description="Bacterial Ig-like" evidence="4">
    <location>
        <begin position="1156"/>
        <end position="1225"/>
    </location>
</feature>
<evidence type="ECO:0000313" key="8">
    <source>
        <dbReference type="Proteomes" id="UP000321514"/>
    </source>
</evidence>
<sequence>MKSLRWLHLLTCVVALGAHSAFAEADVFGLGEARDESLTVPANSSQVINHYAAVTGPVRKGDRELRVETLQGFAAGDLVMVLQSAAAGPVAALSLSTFTYGPREESPPGQWELARVSRAKDGVLLLARPVLNDFAFPGTQVIRVPEFQNVTIHPTGEVSARAWNGSSGGVVAFLVADTLHNNGVITASGAGPRSGSTSGGGVVFFRARKLTGAGRIEADARAWPWELEGLTQGGAGGSISARLVEGADCEALLARSAGSVLLQAASLRGCPVFVESDVSGAKAFAARAGDEGGATLVEHGLVIPQRPVITAPGEGANVKARSPRVTGTADPGATVHVKLGNTDQPTTPERELPAAVVSESGAFSIEVPGRLEDGLYAVTAHTEVEGLASPTSDPVYFSVEALLAPARPVIEVPVADAKVGVAGTGFSGTAETDSTVTVTVGTLEWEALTGADGRWSVPATTDLDDGTHTASVTATNEDNETGPAATVTFQVDTTPPGAPVISVPVASAQVGTAGTGFSGTAEAGSTVRVTVDGTTWTAVTAAGGTWSIAAQTTMTEGSRTASVTATDTFGNTSPPSTVTFTVDKTAPARPIITTPAANAQVGTAGTGFAGTAEANSTVTVTVGALTWNATTTAGGAWSVPVQTTIEEGSRTASVTARDAAGNVSSAATVIFTVDITAPARPVVTTPAAGSTVGTAGTGFSGTAEAGSTVTVTVSSESWTAVTTAGGAWSIPTQTTLPEGSQTASVTATDAFGNVSTVRTVTFTVNKTPAATPVISVPAEGAVVGPTGLTFSGTATATHQVRVSLDGNLVDTVTVPATGRWSVPANSTPAHGSHAVTAIATNAIGNTSATATRTFTVDATPPASPIVTTPTAGQVVGKSGTGFSGTAEAGSTVTVTVGGNTWTDTAAADGTWSVPTKTTIAEGSRTASVTATDTFGNVSAVTTVAFTVDTTNPARPVVATPVEGSTVGMPGTGFSGTAEPNSTVTVTVGSLTWTAPAAAAGGAWSVPVQTDIPAGSRVASVTATDVAGNVSSTATVNFTVNKTPASAPTITAPTTATPVGPTGLTVSGAATATNRVTVNLDGNLVDTVTVAANGRWSVSVNSTLSEGTHTLTAFATDGIGNTSSTVTRTFTVDATPPVKPVVTTPAPGTRVGRTGISFSGTAEVGSQVRVTVGSASWTDTAAAGGGAWSIPAQTTIADGNHTASITATDTAGNVSEATTVSFIIDTTPPGVPVVTTPTEGAVVGTAGTGFSGTADANSTVTVTVGTFTWSATTTAGGTWSIPVKTNIPDGAQSASVTASDSLGNVSTARTVHFTVNKTPAVAPTISAPANNSVVGPAGTPFTGTATLGNEVTVYLDDVLLGTATAAANGQWSVSFSGTLTEGTHKVTAVATNELGNSSSTTTSNFTVDLTPPPAPVIETPATGARVGTAGTGFSGTAVADTFVRVSVGSASWTTTTAANGRWSIAAQTSLSDGSRTASVTATDPAGNTSTATTVTFIVDTVPPAAPVIDTPTTGARVGPAGTGFSGTAELGTLVTVNVGALAWTAPTGADGRWSVATTTAIPDGAQTASVTATDETGNVSGATEVLFNVDTQKPARPLVEVPAEGAHVGPGGTGFSGTAEANSTVKVVVGALEWTTTAGSNTVWSISTKTDIPEGPRTASVTATDATGNVSDAREVHFTIDKTAPGEPVIVTPAAGARVGTAGTGFSGTAEVGSTVKVVVGALNWSATTNGDGEWTIAPVTTIADGNRTASVTATDAAGNVSAAVTRSFTVDTTAPAIPIIETPIGGAQIGVAGTGFSGTAEANSTVKVVVGALNWSTTAGPDTRWTISVQTNIPDGSRTASVTATDATGNVSSAAQVTFNVDTTKPDVPVIVTPASGARVGVAGTAFSGTAEPASRVEVVVGTLSWTATAGSDGQWTVPTKTNIPDGEHTAVVTATDALNNKSDPATRLFSVDTTPPAKPSITTPRADTVVGTAGTIIEGEAEAGSTVVVTINGVAAPAVQAGASRIWTLPTQVFTTSGIYNLSVTATDATGNKSEATVDTFRVDVTPPNAPVILLPNSGVLVGSAGVDFSGTAEAGSTVELFIEGNVRINARVVAGANGTWVMTKVTALPGGEHTVTAKATDAAGNISPASNGIDLEVDITPPNRPSITYPVDGTAITSARPTITGTGDVGTTIILSIDGDERGGVLTTTVGESGTWSFTSPTLSQGLHDLQARARDTAANLSEPSVPVRFTVDSGFNPPLLVTSPKEGDVLTLPRPRFIGTSEPNSTVSITLDGKPLATVTADALNNWSYEPVEPLANGVHEFTVEARDAAGNTSRMALRRFTLDLEDPTPPVLSSPAPGALLRSRRPLIRGTAQPQCRLTVHLNDQPQTPTITVNGAGEWSFTPTADLTEGAYTVTADCLDAFDRRGEKAEARTFTVDATAPGAPLIITPTEGSILGRSFDTITGTAEAGTTLTAELNGLVVGNAMANDRGEWTLVVDKATVHGDQALRVYSVDAAGNTGTRSDPRLFRLDFIPPVTTLTGGPTGTSTLANVTFTLDTSEDVAGFRCSVDGKDPEPCDKELTLRNLAEGDHTLDVWATDFAGNVEVAPAHRAWHTIRPSLVEGGGVGCASTGGSPLDVFGWLLCVAAPGLVAMFRRRR</sequence>
<feature type="domain" description="Bacterial Ig-like" evidence="4">
    <location>
        <begin position="973"/>
        <end position="1039"/>
    </location>
</feature>
<dbReference type="NCBIfam" id="NF033510">
    <property type="entry name" value="Ca_tandemer"/>
    <property type="match status" value="22"/>
</dbReference>
<feature type="domain" description="Bacterial Ig-like" evidence="4">
    <location>
        <begin position="1248"/>
        <end position="1314"/>
    </location>
</feature>
<evidence type="ECO:0000259" key="3">
    <source>
        <dbReference type="Pfam" id="PF17936"/>
    </source>
</evidence>
<evidence type="ECO:0000313" key="5">
    <source>
        <dbReference type="EMBL" id="GEN09719.1"/>
    </source>
</evidence>
<dbReference type="Pfam" id="PF17936">
    <property type="entry name" value="Big_6"/>
    <property type="match status" value="1"/>
</dbReference>
<keyword evidence="7" id="KW-1185">Reference proteome</keyword>
<protein>
    <submittedName>
        <fullName evidence="5">Uncharacterized protein</fullName>
    </submittedName>
</protein>
<feature type="region of interest" description="Disordered" evidence="1">
    <location>
        <begin position="460"/>
        <end position="482"/>
    </location>
</feature>
<dbReference type="Proteomes" id="UP000321514">
    <property type="component" value="Unassembled WGS sequence"/>
</dbReference>
<feature type="domain" description="Bacterial Ig-like" evidence="4">
    <location>
        <begin position="425"/>
        <end position="493"/>
    </location>
</feature>
<keyword evidence="2" id="KW-0732">Signal</keyword>
<feature type="signal peptide" evidence="2">
    <location>
        <begin position="1"/>
        <end position="23"/>
    </location>
</feature>